<keyword evidence="2" id="KW-1133">Transmembrane helix</keyword>
<feature type="transmembrane region" description="Helical" evidence="2">
    <location>
        <begin position="55"/>
        <end position="80"/>
    </location>
</feature>
<dbReference type="CDD" id="cd03392">
    <property type="entry name" value="PAP2_like_2"/>
    <property type="match status" value="1"/>
</dbReference>
<dbReference type="Proteomes" id="UP001348098">
    <property type="component" value="Unassembled WGS sequence"/>
</dbReference>
<evidence type="ECO:0000313" key="4">
    <source>
        <dbReference type="EMBL" id="MEB3508555.1"/>
    </source>
</evidence>
<protein>
    <submittedName>
        <fullName evidence="4">Phosphatase PAP2 family protein</fullName>
    </submittedName>
</protein>
<comment type="caution">
    <text evidence="4">The sequence shown here is derived from an EMBL/GenBank/DDBJ whole genome shotgun (WGS) entry which is preliminary data.</text>
</comment>
<dbReference type="EMBL" id="JAYKYQ010000001">
    <property type="protein sequence ID" value="MEB3508555.1"/>
    <property type="molecule type" value="Genomic_DNA"/>
</dbReference>
<proteinExistence type="predicted"/>
<feature type="region of interest" description="Disordered" evidence="1">
    <location>
        <begin position="219"/>
        <end position="244"/>
    </location>
</feature>
<dbReference type="PANTHER" id="PTHR14969:SF13">
    <property type="entry name" value="AT30094P"/>
    <property type="match status" value="1"/>
</dbReference>
<dbReference type="InterPro" id="IPR000326">
    <property type="entry name" value="PAP2/HPO"/>
</dbReference>
<evidence type="ECO:0000256" key="2">
    <source>
        <dbReference type="SAM" id="Phobius"/>
    </source>
</evidence>
<feature type="domain" description="Phosphatidic acid phosphatase type 2/haloperoxidase" evidence="3">
    <location>
        <begin position="90"/>
        <end position="203"/>
    </location>
</feature>
<feature type="transmembrane region" description="Helical" evidence="2">
    <location>
        <begin position="87"/>
        <end position="104"/>
    </location>
</feature>
<dbReference type="PANTHER" id="PTHR14969">
    <property type="entry name" value="SPHINGOSINE-1-PHOSPHATE PHOSPHOHYDROLASE"/>
    <property type="match status" value="1"/>
</dbReference>
<gene>
    <name evidence="4" type="ORF">U3653_00830</name>
</gene>
<organism evidence="4 5">
    <name type="scientific">Nocardia implantans</name>
    <dbReference type="NCBI Taxonomy" id="3108168"/>
    <lineage>
        <taxon>Bacteria</taxon>
        <taxon>Bacillati</taxon>
        <taxon>Actinomycetota</taxon>
        <taxon>Actinomycetes</taxon>
        <taxon>Mycobacteriales</taxon>
        <taxon>Nocardiaceae</taxon>
        <taxon>Nocardia</taxon>
    </lineage>
</organism>
<dbReference type="InterPro" id="IPR036938">
    <property type="entry name" value="PAP2/HPO_sf"/>
</dbReference>
<keyword evidence="5" id="KW-1185">Reference proteome</keyword>
<dbReference type="SMART" id="SM00014">
    <property type="entry name" value="acidPPc"/>
    <property type="match status" value="1"/>
</dbReference>
<evidence type="ECO:0000259" key="3">
    <source>
        <dbReference type="SMART" id="SM00014"/>
    </source>
</evidence>
<evidence type="ECO:0000313" key="5">
    <source>
        <dbReference type="Proteomes" id="UP001348098"/>
    </source>
</evidence>
<reference evidence="4 5" key="1">
    <citation type="submission" date="2023-12" db="EMBL/GenBank/DDBJ databases">
        <title>novel species in genus Nocarida.</title>
        <authorList>
            <person name="Li Z."/>
        </authorList>
    </citation>
    <scope>NUCLEOTIDE SEQUENCE [LARGE SCALE GENOMIC DNA]</scope>
    <source>
        <strain evidence="4 5">CDC186</strain>
    </source>
</reference>
<feature type="compositionally biased region" description="Basic and acidic residues" evidence="1">
    <location>
        <begin position="234"/>
        <end position="244"/>
    </location>
</feature>
<dbReference type="SUPFAM" id="SSF48317">
    <property type="entry name" value="Acid phosphatase/Vanadium-dependent haloperoxidase"/>
    <property type="match status" value="1"/>
</dbReference>
<feature type="transmembrane region" description="Helical" evidence="2">
    <location>
        <begin position="188"/>
        <end position="209"/>
    </location>
</feature>
<name>A0ABU6AMD4_9NOCA</name>
<evidence type="ECO:0000256" key="1">
    <source>
        <dbReference type="SAM" id="MobiDB-lite"/>
    </source>
</evidence>
<dbReference type="RefSeq" id="WP_195080875.1">
    <property type="nucleotide sequence ID" value="NZ_JAYESH010000022.1"/>
</dbReference>
<feature type="transmembrane region" description="Helical" evidence="2">
    <location>
        <begin position="136"/>
        <end position="153"/>
    </location>
</feature>
<keyword evidence="2" id="KW-0472">Membrane</keyword>
<sequence length="244" mass="25762">MVTSLRIRNAIRVLTVLLVVCAASLTAGVVGNRGPGGFDRGITDWAVAHRNGTLTPVAVTVSLLGGTLAMTALATVTCLILSWRRRWTTAALVAITGLGGGLLVRGGKRLTDRDRPPIEEHLISVSNQAYPSGHSMGSFVVVGIVLAVALPGIHGPALRAWTAIAAALFVLAVGLSRIYLGVHWATDVLGGWCFGALWLILCLTGYRYLVPARGGTRDHLPSREPDGTAPDSVSFDRREVGRGR</sequence>
<accession>A0ABU6AMD4</accession>
<dbReference type="Pfam" id="PF01569">
    <property type="entry name" value="PAP2"/>
    <property type="match status" value="1"/>
</dbReference>
<keyword evidence="2" id="KW-0812">Transmembrane</keyword>
<dbReference type="Gene3D" id="1.20.144.10">
    <property type="entry name" value="Phosphatidic acid phosphatase type 2/haloperoxidase"/>
    <property type="match status" value="1"/>
</dbReference>
<feature type="transmembrane region" description="Helical" evidence="2">
    <location>
        <begin position="160"/>
        <end position="182"/>
    </location>
</feature>